<dbReference type="PANTHER" id="PTHR36848:SF2">
    <property type="entry name" value="SECRETED PROTEIN"/>
    <property type="match status" value="1"/>
</dbReference>
<dbReference type="EMBL" id="BDQX01000028">
    <property type="protein sequence ID" value="GBG05871.1"/>
    <property type="molecule type" value="Genomic_DNA"/>
</dbReference>
<dbReference type="Gene3D" id="3.40.50.880">
    <property type="match status" value="1"/>
</dbReference>
<evidence type="ECO:0008006" key="3">
    <source>
        <dbReference type="Google" id="ProtNLM"/>
    </source>
</evidence>
<gene>
    <name evidence="1" type="ORF">PAT3040_00356</name>
</gene>
<accession>A0A2R5ER34</accession>
<proteinExistence type="predicted"/>
<dbReference type="Proteomes" id="UP000245202">
    <property type="component" value="Unassembled WGS sequence"/>
</dbReference>
<sequence length="1035" mass="118535">MLKNRETWTKGCLSFWSWNDKLEPEKLIGQLEQFRKAGMHGVFLHARGGLQTEYMGEDWLAAVGICVDYARQYDMEIWLYDEDAWPSGFCGGKVPRTGERHQQKWLEYEWIAAGLAAPGPRTIALYRKQDGGRWTIVSRPESLQANEELLHVYYNCNSYYSDLLNPQTVRLFIDSTHEVYKKNFSEDFGKTIRGIFTDEPQYAAGKYPWSEAIAPYFAQLQGYDLLSILPDLLVGCEDAMPVKHDYWQTISSLFVKSYAEQVGMWCDENRLCFTGHFACEDTLKFQMTAVGDVMRKYEWMHMPGIDHLGNRTTRPVILKQVASVANQLGKKQVLSEMFGCSGWSVSFRDLKYIADWHYSMGVNVQCQHLAAYSLRGRRKRDYPPSLSYHQPWWKDYTLYTNYAEEAHRWITRGQAASNVLVLHPLTSAWCVHDSGNPREIWELDRRLGELTELLASMKVQFDYGDEHLLQKYGGVNEGTLRIGEMSYRAVILPSLLSIEPATFAILKQFREQGGTIISAGESPARIAGSPSPELKLWCREHIRQVMPIRKALEAVLPEELRQLTIYNRSGALDDILYANERHDGETSIYFLYNREKHRQWSGMLQWKGTYRISLITIGNDDATDLAVTYEDDQSLVRLDMEGGGSALLVVVPVNLEAEGGPGVLHRSQEVIPTPYAHYSSRTTIALTDTWELTTPLDNRLVLDYCQYRLHESEQWSERIHHLRLQEQLTELRRQVEIQLRYEVHIQEDFDLRHSLRIVLEDAEECTLYLNGNPLFVDDTHEWLDPAMLSIKLPSGLKHGINELIIHRTFRSGESDHSYSDEDDVFETETNRYFQATELECIYVTGEFAVIPGSSSFQDTNLVHVCRTQHFIIAPQQNKVKPEDLTSQGFWSYAGEVEIKTNLPYAAGDDEEEIYLELASPQATVIGLDVNGQQLGSRAWEPYLFRLTPYLREGNNVVTLRLTSGLRNLLGPHHHVDGNPSFVGPSSFKGKSGWEDHIFAYNPPDVTWSDHYHFVPFGTGQAPIVHVVSGKVVVTT</sequence>
<dbReference type="RefSeq" id="WP_108991310.1">
    <property type="nucleotide sequence ID" value="NZ_BDQX01000028.1"/>
</dbReference>
<evidence type="ECO:0000313" key="2">
    <source>
        <dbReference type="Proteomes" id="UP000245202"/>
    </source>
</evidence>
<organism evidence="1 2">
    <name type="scientific">Paenibacillus agaridevorans</name>
    <dbReference type="NCBI Taxonomy" id="171404"/>
    <lineage>
        <taxon>Bacteria</taxon>
        <taxon>Bacillati</taxon>
        <taxon>Bacillota</taxon>
        <taxon>Bacilli</taxon>
        <taxon>Bacillales</taxon>
        <taxon>Paenibacillaceae</taxon>
        <taxon>Paenibacillus</taxon>
    </lineage>
</organism>
<dbReference type="AlphaFoldDB" id="A0A2R5ER34"/>
<dbReference type="Pfam" id="PF17132">
    <property type="entry name" value="Glyco_hydro_106"/>
    <property type="match status" value="1"/>
</dbReference>
<name>A0A2R5ER34_9BACL</name>
<keyword evidence="2" id="KW-1185">Reference proteome</keyword>
<dbReference type="PANTHER" id="PTHR36848">
    <property type="entry name" value="DNA-BINDING PROTEIN (PUTATIVE SECRETED PROTEIN)-RELATED"/>
    <property type="match status" value="1"/>
</dbReference>
<dbReference type="InterPro" id="IPR029062">
    <property type="entry name" value="Class_I_gatase-like"/>
</dbReference>
<evidence type="ECO:0000313" key="1">
    <source>
        <dbReference type="EMBL" id="GBG05871.1"/>
    </source>
</evidence>
<reference evidence="1 2" key="1">
    <citation type="submission" date="2017-08" db="EMBL/GenBank/DDBJ databases">
        <title>Substantial Increase in Enzyme Production by Combined Drug-Resistance Mutations in Paenibacillus agaridevorans.</title>
        <authorList>
            <person name="Tanaka Y."/>
            <person name="Funane K."/>
            <person name="Hosaka T."/>
            <person name="Shiwa Y."/>
            <person name="Fujita N."/>
            <person name="Miyazaki T."/>
            <person name="Yoshikawa H."/>
            <person name="Murakami K."/>
            <person name="Kasahara K."/>
            <person name="Inaoka T."/>
            <person name="Hiraga Y."/>
            <person name="Ochi K."/>
        </authorList>
    </citation>
    <scope>NUCLEOTIDE SEQUENCE [LARGE SCALE GENOMIC DNA]</scope>
    <source>
        <strain evidence="1 2">T-3040</strain>
    </source>
</reference>
<dbReference type="InterPro" id="IPR053161">
    <property type="entry name" value="Ulvan_degrading_GH"/>
</dbReference>
<comment type="caution">
    <text evidence="1">The sequence shown here is derived from an EMBL/GenBank/DDBJ whole genome shotgun (WGS) entry which is preliminary data.</text>
</comment>
<protein>
    <recommendedName>
        <fullName evidence="3">Glycoside hydrolase</fullName>
    </recommendedName>
</protein>